<keyword evidence="8" id="KW-0449">Lipoprotein</keyword>
<evidence type="ECO:0000256" key="5">
    <source>
        <dbReference type="ARBA" id="ARBA00023136"/>
    </source>
</evidence>
<dbReference type="EMBL" id="JBCNJP010000027">
    <property type="protein sequence ID" value="KAK9052558.1"/>
    <property type="molecule type" value="Genomic_DNA"/>
</dbReference>
<feature type="domain" description="Phytocyanin" evidence="12">
    <location>
        <begin position="27"/>
        <end position="128"/>
    </location>
</feature>
<keyword evidence="6" id="KW-1015">Disulfide bond</keyword>
<organism evidence="13 14">
    <name type="scientific">Deinandra increscens subsp. villosa</name>
    <dbReference type="NCBI Taxonomy" id="3103831"/>
    <lineage>
        <taxon>Eukaryota</taxon>
        <taxon>Viridiplantae</taxon>
        <taxon>Streptophyta</taxon>
        <taxon>Embryophyta</taxon>
        <taxon>Tracheophyta</taxon>
        <taxon>Spermatophyta</taxon>
        <taxon>Magnoliopsida</taxon>
        <taxon>eudicotyledons</taxon>
        <taxon>Gunneridae</taxon>
        <taxon>Pentapetalae</taxon>
        <taxon>asterids</taxon>
        <taxon>campanulids</taxon>
        <taxon>Asterales</taxon>
        <taxon>Asteraceae</taxon>
        <taxon>Asteroideae</taxon>
        <taxon>Heliantheae alliance</taxon>
        <taxon>Madieae</taxon>
        <taxon>Madiinae</taxon>
        <taxon>Deinandra</taxon>
    </lineage>
</organism>
<dbReference type="GO" id="GO:0098552">
    <property type="term" value="C:side of membrane"/>
    <property type="evidence" value="ECO:0007669"/>
    <property type="project" value="UniProtKB-KW"/>
</dbReference>
<evidence type="ECO:0000256" key="9">
    <source>
        <dbReference type="ARBA" id="ARBA00035011"/>
    </source>
</evidence>
<keyword evidence="10" id="KW-1133">Transmembrane helix</keyword>
<comment type="caution">
    <text evidence="13">The sequence shown here is derived from an EMBL/GenBank/DDBJ whole genome shotgun (WGS) entry which is preliminary data.</text>
</comment>
<dbReference type="Pfam" id="PF02298">
    <property type="entry name" value="Cu_bind_like"/>
    <property type="match status" value="1"/>
</dbReference>
<gene>
    <name evidence="13" type="ORF">SSX86_029187</name>
</gene>
<dbReference type="InterPro" id="IPR039391">
    <property type="entry name" value="Phytocyanin-like"/>
</dbReference>
<evidence type="ECO:0000256" key="1">
    <source>
        <dbReference type="ARBA" id="ARBA00004609"/>
    </source>
</evidence>
<keyword evidence="7" id="KW-0325">Glycoprotein</keyword>
<name>A0AAP0GJX0_9ASTR</name>
<evidence type="ECO:0000256" key="7">
    <source>
        <dbReference type="ARBA" id="ARBA00023180"/>
    </source>
</evidence>
<evidence type="ECO:0000256" key="2">
    <source>
        <dbReference type="ARBA" id="ARBA00022475"/>
    </source>
</evidence>
<dbReference type="GO" id="GO:0009055">
    <property type="term" value="F:electron transfer activity"/>
    <property type="evidence" value="ECO:0007669"/>
    <property type="project" value="InterPro"/>
</dbReference>
<evidence type="ECO:0000256" key="4">
    <source>
        <dbReference type="ARBA" id="ARBA00022729"/>
    </source>
</evidence>
<dbReference type="CDD" id="cd11019">
    <property type="entry name" value="OsENODL1_like"/>
    <property type="match status" value="1"/>
</dbReference>
<evidence type="ECO:0000256" key="3">
    <source>
        <dbReference type="ARBA" id="ARBA00022622"/>
    </source>
</evidence>
<dbReference type="PANTHER" id="PTHR33021">
    <property type="entry name" value="BLUE COPPER PROTEIN"/>
    <property type="match status" value="1"/>
</dbReference>
<reference evidence="13 14" key="1">
    <citation type="submission" date="2024-04" db="EMBL/GenBank/DDBJ databases">
        <title>The reference genome of an endangered Asteraceae, Deinandra increscens subsp. villosa, native to the Central Coast of California.</title>
        <authorList>
            <person name="Guilliams M."/>
            <person name="Hasenstab-Lehman K."/>
            <person name="Meyer R."/>
            <person name="Mcevoy S."/>
        </authorList>
    </citation>
    <scope>NUCLEOTIDE SEQUENCE [LARGE SCALE GENOMIC DNA]</scope>
    <source>
        <tissue evidence="13">Leaf</tissue>
    </source>
</reference>
<dbReference type="GO" id="GO:0005886">
    <property type="term" value="C:plasma membrane"/>
    <property type="evidence" value="ECO:0007669"/>
    <property type="project" value="UniProtKB-SubCell"/>
</dbReference>
<evidence type="ECO:0000313" key="13">
    <source>
        <dbReference type="EMBL" id="KAK9052558.1"/>
    </source>
</evidence>
<accession>A0AAP0GJX0</accession>
<evidence type="ECO:0000256" key="8">
    <source>
        <dbReference type="ARBA" id="ARBA00023288"/>
    </source>
</evidence>
<dbReference type="AlphaFoldDB" id="A0AAP0GJX0"/>
<proteinExistence type="inferred from homology"/>
<feature type="transmembrane region" description="Helical" evidence="10">
    <location>
        <begin position="179"/>
        <end position="199"/>
    </location>
</feature>
<dbReference type="PROSITE" id="PS51485">
    <property type="entry name" value="PHYTOCYANIN"/>
    <property type="match status" value="1"/>
</dbReference>
<dbReference type="PANTHER" id="PTHR33021:SF185">
    <property type="entry name" value="EARLY NODULIN-LIKE PROTEIN 3-RELATED"/>
    <property type="match status" value="1"/>
</dbReference>
<comment type="similarity">
    <text evidence="9">Belongs to the early nodulin-like (ENODL) family.</text>
</comment>
<feature type="signal peptide" evidence="11">
    <location>
        <begin position="1"/>
        <end position="26"/>
    </location>
</feature>
<dbReference type="Gene3D" id="2.60.40.420">
    <property type="entry name" value="Cupredoxins - blue copper proteins"/>
    <property type="match status" value="1"/>
</dbReference>
<keyword evidence="5 10" id="KW-0472">Membrane</keyword>
<evidence type="ECO:0000256" key="11">
    <source>
        <dbReference type="SAM" id="SignalP"/>
    </source>
</evidence>
<evidence type="ECO:0000313" key="14">
    <source>
        <dbReference type="Proteomes" id="UP001408789"/>
    </source>
</evidence>
<sequence>MDRQTMLIASLCLLVISAGFIESCYGYTFRVGGKDGWVVDPRESYNHWAERNRFQVNDSLVFKYKKGLDSVMVVNEEAYHKCNKTNPTETLNDDNPVFKFKRSGPFYFISGHGQKCENGEKLIVVVMAVRHHVSIVNSTTTAPPTPAIAAPAPEVAPSAMLHATDGTETGAPAPAISGVASAGSVGLMWGLCLGLILVLKEF</sequence>
<comment type="subcellular location">
    <subcellularLocation>
        <location evidence="1">Cell membrane</location>
        <topology evidence="1">Lipid-anchor</topology>
        <topology evidence="1">GPI-anchor</topology>
    </subcellularLocation>
</comment>
<keyword evidence="10" id="KW-0812">Transmembrane</keyword>
<dbReference type="InterPro" id="IPR003245">
    <property type="entry name" value="Phytocyanin_dom"/>
</dbReference>
<keyword evidence="14" id="KW-1185">Reference proteome</keyword>
<keyword evidence="3" id="KW-0336">GPI-anchor</keyword>
<keyword evidence="4 11" id="KW-0732">Signal</keyword>
<protein>
    <recommendedName>
        <fullName evidence="12">Phytocyanin domain-containing protein</fullName>
    </recommendedName>
</protein>
<dbReference type="InterPro" id="IPR008972">
    <property type="entry name" value="Cupredoxin"/>
</dbReference>
<feature type="chain" id="PRO_5042823226" description="Phytocyanin domain-containing protein" evidence="11">
    <location>
        <begin position="27"/>
        <end position="202"/>
    </location>
</feature>
<dbReference type="InterPro" id="IPR041846">
    <property type="entry name" value="ENL_dom"/>
</dbReference>
<dbReference type="SUPFAM" id="SSF49503">
    <property type="entry name" value="Cupredoxins"/>
    <property type="match status" value="1"/>
</dbReference>
<evidence type="ECO:0000259" key="12">
    <source>
        <dbReference type="PROSITE" id="PS51485"/>
    </source>
</evidence>
<evidence type="ECO:0000256" key="6">
    <source>
        <dbReference type="ARBA" id="ARBA00023157"/>
    </source>
</evidence>
<dbReference type="FunFam" id="2.60.40.420:FF:000010">
    <property type="entry name" value="Early nodulin-like protein 1"/>
    <property type="match status" value="1"/>
</dbReference>
<dbReference type="Proteomes" id="UP001408789">
    <property type="component" value="Unassembled WGS sequence"/>
</dbReference>
<keyword evidence="2" id="KW-1003">Cell membrane</keyword>
<evidence type="ECO:0000256" key="10">
    <source>
        <dbReference type="SAM" id="Phobius"/>
    </source>
</evidence>